<comment type="caution">
    <text evidence="7">The sequence shown here is derived from an EMBL/GenBank/DDBJ whole genome shotgun (WGS) entry which is preliminary data.</text>
</comment>
<feature type="transmembrane region" description="Helical" evidence="5">
    <location>
        <begin position="187"/>
        <end position="209"/>
    </location>
</feature>
<reference evidence="7 8" key="1">
    <citation type="submission" date="2019-01" db="EMBL/GenBank/DDBJ databases">
        <title>Nuclear Genome Assembly of the Microalgal Biofuel strain Nannochloropsis salina CCMP1776.</title>
        <authorList>
            <person name="Hovde B."/>
        </authorList>
    </citation>
    <scope>NUCLEOTIDE SEQUENCE [LARGE SCALE GENOMIC DNA]</scope>
    <source>
        <strain evidence="7 8">CCMP1776</strain>
    </source>
</reference>
<sequence length="381" mass="42020">MDFLPAHLRVPLAVASYSVCSGTMLLFNKLAMHYVPVPSLVTVIQLLSAVVIILSLQWVRVIPPDPLESSKVKPYLLYTIAFVLGVYCNMRALAHSNVETVIIFRSCTPLAVALCDYIFLGRELPSQRSCLALLTIALGAYGYVQTDSQFKMDGLAAYTWAILYFVTICFEMTYGKKITSGIRFNSMWGPTFYTNFLSVTPMFLLGYLMGDFKDFSAAEGTRGSEAAELWKWTTAGVVMLVVSSLMGTLIGYTSWSCRSLVSATTFTLVGVINKFITILLNVFIWDKHASPLGIMALVLCLIGGSFYKQAPMRPTDQSLNSIEFFAMGTELEKDELAEVEREANVKITELDTVPLIVSTEGKKLAFFGHQADDRQAPAGAV</sequence>
<dbReference type="InterPro" id="IPR004853">
    <property type="entry name" value="Sugar_P_trans_dom"/>
</dbReference>
<proteinExistence type="predicted"/>
<dbReference type="PANTHER" id="PTHR11132">
    <property type="entry name" value="SOLUTE CARRIER FAMILY 35"/>
    <property type="match status" value="1"/>
</dbReference>
<feature type="transmembrane region" description="Helical" evidence="5">
    <location>
        <begin position="289"/>
        <end position="307"/>
    </location>
</feature>
<dbReference type="OrthoDB" id="417037at2759"/>
<evidence type="ECO:0000313" key="8">
    <source>
        <dbReference type="Proteomes" id="UP000355283"/>
    </source>
</evidence>
<dbReference type="Pfam" id="PF03151">
    <property type="entry name" value="TPT"/>
    <property type="match status" value="1"/>
</dbReference>
<dbReference type="InterPro" id="IPR037185">
    <property type="entry name" value="EmrE-like"/>
</dbReference>
<feature type="transmembrane region" description="Helical" evidence="5">
    <location>
        <begin position="127"/>
        <end position="144"/>
    </location>
</feature>
<accession>A0A4D9DEN3</accession>
<evidence type="ECO:0000256" key="1">
    <source>
        <dbReference type="ARBA" id="ARBA00004141"/>
    </source>
</evidence>
<feature type="transmembrane region" description="Helical" evidence="5">
    <location>
        <begin position="229"/>
        <end position="253"/>
    </location>
</feature>
<evidence type="ECO:0000256" key="2">
    <source>
        <dbReference type="ARBA" id="ARBA00022692"/>
    </source>
</evidence>
<evidence type="ECO:0000259" key="6">
    <source>
        <dbReference type="Pfam" id="PF03151"/>
    </source>
</evidence>
<keyword evidence="2 5" id="KW-0812">Transmembrane</keyword>
<evidence type="ECO:0000313" key="7">
    <source>
        <dbReference type="EMBL" id="TFJ88623.1"/>
    </source>
</evidence>
<feature type="transmembrane region" description="Helical" evidence="5">
    <location>
        <begin position="156"/>
        <end position="175"/>
    </location>
</feature>
<comment type="subcellular location">
    <subcellularLocation>
        <location evidence="1">Membrane</location>
        <topology evidence="1">Multi-pass membrane protein</topology>
    </subcellularLocation>
</comment>
<dbReference type="Proteomes" id="UP000355283">
    <property type="component" value="Unassembled WGS sequence"/>
</dbReference>
<feature type="domain" description="Sugar phosphate transporter" evidence="6">
    <location>
        <begin position="19"/>
        <end position="307"/>
    </location>
</feature>
<evidence type="ECO:0000256" key="4">
    <source>
        <dbReference type="ARBA" id="ARBA00023136"/>
    </source>
</evidence>
<evidence type="ECO:0000256" key="3">
    <source>
        <dbReference type="ARBA" id="ARBA00022989"/>
    </source>
</evidence>
<dbReference type="SUPFAM" id="SSF103481">
    <property type="entry name" value="Multidrug resistance efflux transporter EmrE"/>
    <property type="match status" value="1"/>
</dbReference>
<feature type="transmembrane region" description="Helical" evidence="5">
    <location>
        <begin position="75"/>
        <end position="94"/>
    </location>
</feature>
<dbReference type="InterPro" id="IPR050186">
    <property type="entry name" value="TPT_transporter"/>
</dbReference>
<feature type="transmembrane region" description="Helical" evidence="5">
    <location>
        <begin position="12"/>
        <end position="31"/>
    </location>
</feature>
<gene>
    <name evidence="7" type="ORF">NSK_000192</name>
</gene>
<feature type="transmembrane region" description="Helical" evidence="5">
    <location>
        <begin position="43"/>
        <end position="63"/>
    </location>
</feature>
<keyword evidence="4 5" id="KW-0472">Membrane</keyword>
<dbReference type="AlphaFoldDB" id="A0A4D9DEN3"/>
<organism evidence="7 8">
    <name type="scientific">Nannochloropsis salina CCMP1776</name>
    <dbReference type="NCBI Taxonomy" id="1027361"/>
    <lineage>
        <taxon>Eukaryota</taxon>
        <taxon>Sar</taxon>
        <taxon>Stramenopiles</taxon>
        <taxon>Ochrophyta</taxon>
        <taxon>Eustigmatophyceae</taxon>
        <taxon>Eustigmatales</taxon>
        <taxon>Monodopsidaceae</taxon>
        <taxon>Microchloropsis</taxon>
        <taxon>Microchloropsis salina</taxon>
    </lineage>
</organism>
<protein>
    <recommendedName>
        <fullName evidence="6">Sugar phosphate transporter domain-containing protein</fullName>
    </recommendedName>
</protein>
<dbReference type="EMBL" id="SDOX01000001">
    <property type="protein sequence ID" value="TFJ88623.1"/>
    <property type="molecule type" value="Genomic_DNA"/>
</dbReference>
<keyword evidence="8" id="KW-1185">Reference proteome</keyword>
<keyword evidence="3 5" id="KW-1133">Transmembrane helix</keyword>
<dbReference type="GO" id="GO:0016020">
    <property type="term" value="C:membrane"/>
    <property type="evidence" value="ECO:0007669"/>
    <property type="project" value="UniProtKB-SubCell"/>
</dbReference>
<evidence type="ECO:0000256" key="5">
    <source>
        <dbReference type="SAM" id="Phobius"/>
    </source>
</evidence>
<name>A0A4D9DEN3_9STRA</name>
<feature type="transmembrane region" description="Helical" evidence="5">
    <location>
        <begin position="260"/>
        <end position="283"/>
    </location>
</feature>